<proteinExistence type="predicted"/>
<protein>
    <submittedName>
        <fullName evidence="2">Uncharacterized protein</fullName>
    </submittedName>
</protein>
<feature type="signal peptide" evidence="1">
    <location>
        <begin position="1"/>
        <end position="23"/>
    </location>
</feature>
<feature type="chain" id="PRO_5015005967" evidence="1">
    <location>
        <begin position="24"/>
        <end position="112"/>
    </location>
</feature>
<sequence length="112" mass="13381">MKFKIIINFLIIFSLISPVFSLAQNQPVQPPETLEEAQKIGEKALEVGEKELPGVLEKIWKEEVLPIWEKMYQWCKINIWPKIESWFKEEVEPRVKEEAEKRKPIIEEEFKK</sequence>
<keyword evidence="1" id="KW-0732">Signal</keyword>
<organism evidence="2 3">
    <name type="scientific">Candidatus Nealsonbacteria bacterium CG_4_10_14_3_um_filter_36_16</name>
    <dbReference type="NCBI Taxonomy" id="1974685"/>
    <lineage>
        <taxon>Bacteria</taxon>
        <taxon>Candidatus Nealsoniibacteriota</taxon>
    </lineage>
</organism>
<gene>
    <name evidence="2" type="ORF">COZ30_00875</name>
</gene>
<name>A0A2M7MFN8_9BACT</name>
<accession>A0A2M7MFN8</accession>
<dbReference type="AlphaFoldDB" id="A0A2M7MFN8"/>
<dbReference type="EMBL" id="PFJR01000022">
    <property type="protein sequence ID" value="PIX88431.1"/>
    <property type="molecule type" value="Genomic_DNA"/>
</dbReference>
<reference evidence="3" key="1">
    <citation type="submission" date="2017-09" db="EMBL/GenBank/DDBJ databases">
        <title>Depth-based differentiation of microbial function through sediment-hosted aquifers and enrichment of novel symbionts in the deep terrestrial subsurface.</title>
        <authorList>
            <person name="Probst A.J."/>
            <person name="Ladd B."/>
            <person name="Jarett J.K."/>
            <person name="Geller-Mcgrath D.E."/>
            <person name="Sieber C.M.K."/>
            <person name="Emerson J.B."/>
            <person name="Anantharaman K."/>
            <person name="Thomas B.C."/>
            <person name="Malmstrom R."/>
            <person name="Stieglmeier M."/>
            <person name="Klingl A."/>
            <person name="Woyke T."/>
            <person name="Ryan C.M."/>
            <person name="Banfield J.F."/>
        </authorList>
    </citation>
    <scope>NUCLEOTIDE SEQUENCE [LARGE SCALE GENOMIC DNA]</scope>
</reference>
<comment type="caution">
    <text evidence="2">The sequence shown here is derived from an EMBL/GenBank/DDBJ whole genome shotgun (WGS) entry which is preliminary data.</text>
</comment>
<evidence type="ECO:0000313" key="3">
    <source>
        <dbReference type="Proteomes" id="UP000230064"/>
    </source>
</evidence>
<dbReference type="Proteomes" id="UP000230064">
    <property type="component" value="Unassembled WGS sequence"/>
</dbReference>
<evidence type="ECO:0000313" key="2">
    <source>
        <dbReference type="EMBL" id="PIX88431.1"/>
    </source>
</evidence>
<evidence type="ECO:0000256" key="1">
    <source>
        <dbReference type="SAM" id="SignalP"/>
    </source>
</evidence>
<feature type="non-terminal residue" evidence="2">
    <location>
        <position position="112"/>
    </location>
</feature>